<name>A0AAN2QV69_9LACO</name>
<dbReference type="EMBL" id="FBTU01000014">
    <property type="protein sequence ID" value="CUW09179.1"/>
    <property type="molecule type" value="Genomic_DNA"/>
</dbReference>
<protein>
    <submittedName>
        <fullName evidence="2">Uncharacterized protein</fullName>
    </submittedName>
</protein>
<evidence type="ECO:0000256" key="1">
    <source>
        <dbReference type="SAM" id="Phobius"/>
    </source>
</evidence>
<comment type="caution">
    <text evidence="2">The sequence shown here is derived from an EMBL/GenBank/DDBJ whole genome shotgun (WGS) entry which is preliminary data.</text>
</comment>
<sequence>MFVTVTYRDLALLGIGFTLIGQQLYQVKRKLIKIAMKIKLYMNEKPVIILRY</sequence>
<gene>
    <name evidence="2" type="ORF">PL111_1979</name>
</gene>
<accession>A0AAN2QV69</accession>
<reference evidence="2 3" key="1">
    <citation type="submission" date="2015-12" db="EMBL/GenBank/DDBJ databases">
        <authorList>
            <person name="Andreevskaya M."/>
        </authorList>
    </citation>
    <scope>NUCLEOTIDE SEQUENCE [LARGE SCALE GENOMIC DNA]</scope>
    <source>
        <strain evidence="2 3">PL111</strain>
    </source>
</reference>
<dbReference type="Proteomes" id="UP000198868">
    <property type="component" value="Unassembled WGS sequence"/>
</dbReference>
<organism evidence="2 3">
    <name type="scientific">Leuconostoc inhae</name>
    <dbReference type="NCBI Taxonomy" id="178001"/>
    <lineage>
        <taxon>Bacteria</taxon>
        <taxon>Bacillati</taxon>
        <taxon>Bacillota</taxon>
        <taxon>Bacilli</taxon>
        <taxon>Lactobacillales</taxon>
        <taxon>Lactobacillaceae</taxon>
        <taxon>Leuconostoc</taxon>
    </lineage>
</organism>
<proteinExistence type="predicted"/>
<keyword evidence="1" id="KW-0812">Transmembrane</keyword>
<keyword evidence="1" id="KW-0472">Membrane</keyword>
<dbReference type="AlphaFoldDB" id="A0AAN2QV69"/>
<keyword evidence="1" id="KW-1133">Transmembrane helix</keyword>
<feature type="transmembrane region" description="Helical" evidence="1">
    <location>
        <begin position="6"/>
        <end position="27"/>
    </location>
</feature>
<evidence type="ECO:0000313" key="3">
    <source>
        <dbReference type="Proteomes" id="UP000198868"/>
    </source>
</evidence>
<evidence type="ECO:0000313" key="2">
    <source>
        <dbReference type="EMBL" id="CUW09179.1"/>
    </source>
</evidence>